<dbReference type="PIRSF" id="PIRSF004761">
    <property type="entry name" value="Hydrgn_mat_HypA"/>
    <property type="match status" value="1"/>
</dbReference>
<dbReference type="PROSITE" id="PS01249">
    <property type="entry name" value="HYPA"/>
    <property type="match status" value="1"/>
</dbReference>
<dbReference type="AlphaFoldDB" id="A0A0K8PPP9"/>
<dbReference type="PANTHER" id="PTHR34535:SF3">
    <property type="entry name" value="HYDROGENASE MATURATION FACTOR HYPA"/>
    <property type="match status" value="1"/>
</dbReference>
<comment type="function">
    <text evidence="5">Involved in the maturation of [NiFe] hydrogenases. Required for nickel insertion into the metal center of the hydrogenase.</text>
</comment>
<accession>A0A0K8PPP9</accession>
<evidence type="ECO:0000256" key="2">
    <source>
        <dbReference type="ARBA" id="ARBA00022596"/>
    </source>
</evidence>
<keyword evidence="7" id="KW-1185">Reference proteome</keyword>
<dbReference type="NCBIfam" id="TIGR00100">
    <property type="entry name" value="hypA"/>
    <property type="match status" value="1"/>
</dbReference>
<sequence>MRATGIREPAVHELSIATAIIERAGELARADGTEAVSAVTVRVGELAGVVPDALDFAFEVARDGTALAGARLVVEQVPARAWCGPCAEEFPVGMPPFFWCPRCDRPSSDLRSGRELEIAGIEPLPATA</sequence>
<dbReference type="PATRIC" id="fig|146537.3.peg.4992"/>
<keyword evidence="3 5" id="KW-0479">Metal-binding</keyword>
<evidence type="ECO:0000256" key="1">
    <source>
        <dbReference type="ARBA" id="ARBA00010748"/>
    </source>
</evidence>
<dbReference type="InterPro" id="IPR000688">
    <property type="entry name" value="HypA/HybF"/>
</dbReference>
<dbReference type="Proteomes" id="UP000053859">
    <property type="component" value="Unassembled WGS sequence"/>
</dbReference>
<feature type="binding site" evidence="5">
    <location>
        <position position="103"/>
    </location>
    <ligand>
        <name>Zn(2+)</name>
        <dbReference type="ChEBI" id="CHEBI:29105"/>
    </ligand>
</feature>
<evidence type="ECO:0000256" key="4">
    <source>
        <dbReference type="ARBA" id="ARBA00022833"/>
    </source>
</evidence>
<dbReference type="InterPro" id="IPR020538">
    <property type="entry name" value="Hydgase_Ni_incorp_HypA/HybF_CS"/>
</dbReference>
<protein>
    <recommendedName>
        <fullName evidence="5">Hydrogenase maturation factor HypA</fullName>
    </recommendedName>
</protein>
<keyword evidence="4 5" id="KW-0862">Zinc</keyword>
<dbReference type="Pfam" id="PF01155">
    <property type="entry name" value="HypA"/>
    <property type="match status" value="1"/>
</dbReference>
<dbReference type="Gene3D" id="3.30.2320.80">
    <property type="match status" value="1"/>
</dbReference>
<evidence type="ECO:0000256" key="5">
    <source>
        <dbReference type="HAMAP-Rule" id="MF_00213"/>
    </source>
</evidence>
<feature type="binding site" evidence="5">
    <location>
        <position position="86"/>
    </location>
    <ligand>
        <name>Zn(2+)</name>
        <dbReference type="ChEBI" id="CHEBI:29105"/>
    </ligand>
</feature>
<dbReference type="EMBL" id="DF968317">
    <property type="protein sequence ID" value="GAP49880.1"/>
    <property type="molecule type" value="Genomic_DNA"/>
</dbReference>
<dbReference type="GO" id="GO:0016151">
    <property type="term" value="F:nickel cation binding"/>
    <property type="evidence" value="ECO:0007669"/>
    <property type="project" value="UniProtKB-UniRule"/>
</dbReference>
<dbReference type="GO" id="GO:0051604">
    <property type="term" value="P:protein maturation"/>
    <property type="evidence" value="ECO:0007669"/>
    <property type="project" value="InterPro"/>
</dbReference>
<dbReference type="GO" id="GO:0008270">
    <property type="term" value="F:zinc ion binding"/>
    <property type="evidence" value="ECO:0007669"/>
    <property type="project" value="UniProtKB-UniRule"/>
</dbReference>
<evidence type="ECO:0000256" key="3">
    <source>
        <dbReference type="ARBA" id="ARBA00022723"/>
    </source>
</evidence>
<dbReference type="HAMAP" id="MF_00213">
    <property type="entry name" value="HypA_HybF"/>
    <property type="match status" value="1"/>
</dbReference>
<evidence type="ECO:0000313" key="7">
    <source>
        <dbReference type="Proteomes" id="UP000053859"/>
    </source>
</evidence>
<evidence type="ECO:0000313" key="6">
    <source>
        <dbReference type="EMBL" id="GAP49880.1"/>
    </source>
</evidence>
<feature type="binding site" evidence="5">
    <location>
        <position position="100"/>
    </location>
    <ligand>
        <name>Zn(2+)</name>
        <dbReference type="ChEBI" id="CHEBI:29105"/>
    </ligand>
</feature>
<gene>
    <name evidence="5" type="primary">hypA</name>
    <name evidence="6" type="ORF">SAZU_4742</name>
</gene>
<organism evidence="6 7">
    <name type="scientific">Streptomyces azureus</name>
    <dbReference type="NCBI Taxonomy" id="146537"/>
    <lineage>
        <taxon>Bacteria</taxon>
        <taxon>Bacillati</taxon>
        <taxon>Actinomycetota</taxon>
        <taxon>Actinomycetes</taxon>
        <taxon>Kitasatosporales</taxon>
        <taxon>Streptomycetaceae</taxon>
        <taxon>Streptomyces</taxon>
    </lineage>
</organism>
<dbReference type="PANTHER" id="PTHR34535">
    <property type="entry name" value="HYDROGENASE MATURATION FACTOR HYPA"/>
    <property type="match status" value="1"/>
</dbReference>
<feature type="binding site" evidence="5">
    <location>
        <position position="12"/>
    </location>
    <ligand>
        <name>Ni(2+)</name>
        <dbReference type="ChEBI" id="CHEBI:49786"/>
    </ligand>
</feature>
<keyword evidence="2 5" id="KW-0533">Nickel</keyword>
<reference evidence="6" key="1">
    <citation type="journal article" date="2015" name="Genome Announc.">
        <title>Draft Genome Sequence of Thiostrepton-Producing Streptomyces azureus ATCC 14921.</title>
        <authorList>
            <person name="Sakihara K."/>
            <person name="Maeda J."/>
            <person name="Tashiro K."/>
            <person name="Fujino Y."/>
            <person name="Kuhara S."/>
            <person name="Ohshima T."/>
            <person name="Ogata S."/>
            <person name="Doi K."/>
        </authorList>
    </citation>
    <scope>NUCLEOTIDE SEQUENCE [LARGE SCALE GENOMIC DNA]</scope>
    <source>
        <strain evidence="6">ATCC14921</strain>
    </source>
</reference>
<proteinExistence type="inferred from homology"/>
<comment type="similarity">
    <text evidence="1 5">Belongs to the HypA/HybF family.</text>
</comment>
<name>A0A0K8PPP9_STRAJ</name>
<feature type="binding site" evidence="5">
    <location>
        <position position="83"/>
    </location>
    <ligand>
        <name>Zn(2+)</name>
        <dbReference type="ChEBI" id="CHEBI:29105"/>
    </ligand>
</feature>